<dbReference type="InterPro" id="IPR002510">
    <property type="entry name" value="Metalloprtase-TldD/E_N"/>
</dbReference>
<evidence type="ECO:0000256" key="2">
    <source>
        <dbReference type="ARBA" id="ARBA00022670"/>
    </source>
</evidence>
<protein>
    <submittedName>
        <fullName evidence="7">TldD/PmbA family protein</fullName>
    </submittedName>
</protein>
<dbReference type="Gene3D" id="3.30.2290.10">
    <property type="entry name" value="PmbA/TldD superfamily"/>
    <property type="match status" value="1"/>
</dbReference>
<evidence type="ECO:0000256" key="1">
    <source>
        <dbReference type="ARBA" id="ARBA00005836"/>
    </source>
</evidence>
<accession>A0A9Y1BL30</accession>
<dbReference type="Pfam" id="PF19289">
    <property type="entry name" value="PmbA_TldD_3rd"/>
    <property type="match status" value="1"/>
</dbReference>
<sequence length="476" mass="52507">MKAIDEYIFDLLHKAVNKGLDLGADFVEARYDDMSLMTVNLLNERIREASTKLRKGFGIMAYFDGSPGFSFTPERNWESILQTVENAVKIAKATAPRNKVKMEFETQNPIVDKQFTEVKKHPKNVEFDEKLSMLKRGVKAIENHIQPSSTTGLYGELYGDKYFVNSEESEIFWQPLIVDLRIQAISMIEGKRAMGIDGIGSSLGLEVFEKEKYLPETIGTNAGKYCKEQTEAKPIKAGKQKALIGWRLGGVLAHESFGHLSESDFVVTGMSPLSDKIGEVLGTEMATIIDEGTIPRETNGLWLPYDDQGIKTDKTVLLEKGVLKGYLHNRGTAKKMNAEPTGNSRAITFMYPPIPRMKNTYFAPGDLSLEEALEQLKDGFYAVSSSGGQVGLDGNFLFNCNRGYWVENGEIKYAVRDASLSGNILELIKQVQGVTKDFNIMTGYFGGCGKGGQFPLPVGLGGAELLVDEVLVGGAK</sequence>
<feature type="domain" description="Metalloprotease TldD/E N-terminal" evidence="5">
    <location>
        <begin position="27"/>
        <end position="91"/>
    </location>
</feature>
<dbReference type="InterPro" id="IPR035068">
    <property type="entry name" value="TldD/PmbA_N"/>
</dbReference>
<dbReference type="InterPro" id="IPR036059">
    <property type="entry name" value="TldD/PmbA_sf"/>
</dbReference>
<dbReference type="PANTHER" id="PTHR30624">
    <property type="entry name" value="UNCHARACTERIZED PROTEIN TLDD AND PMBA"/>
    <property type="match status" value="1"/>
</dbReference>
<dbReference type="PANTHER" id="PTHR30624:SF0">
    <property type="entry name" value="METALLOPROTEASE SLR0863"/>
    <property type="match status" value="1"/>
</dbReference>
<feature type="domain" description="Metalloprotease TldD/E C-terminal" evidence="6">
    <location>
        <begin position="239"/>
        <end position="474"/>
    </location>
</feature>
<dbReference type="SUPFAM" id="SSF111283">
    <property type="entry name" value="Putative modulator of DNA gyrase, PmbA/TldD"/>
    <property type="match status" value="1"/>
</dbReference>
<proteinExistence type="inferred from homology"/>
<dbReference type="GO" id="GO:0006508">
    <property type="term" value="P:proteolysis"/>
    <property type="evidence" value="ECO:0007669"/>
    <property type="project" value="UniProtKB-KW"/>
</dbReference>
<evidence type="ECO:0000256" key="3">
    <source>
        <dbReference type="ARBA" id="ARBA00022801"/>
    </source>
</evidence>
<dbReference type="AlphaFoldDB" id="A0A9Y1BL30"/>
<evidence type="ECO:0000313" key="7">
    <source>
        <dbReference type="EMBL" id="UJG41033.1"/>
    </source>
</evidence>
<keyword evidence="4" id="KW-0482">Metalloprotease</keyword>
<dbReference type="InterPro" id="IPR025502">
    <property type="entry name" value="TldD"/>
</dbReference>
<dbReference type="InterPro" id="IPR051463">
    <property type="entry name" value="Peptidase_U62_metallo"/>
</dbReference>
<dbReference type="EMBL" id="CP084166">
    <property type="protein sequence ID" value="UJG41033.1"/>
    <property type="molecule type" value="Genomic_DNA"/>
</dbReference>
<evidence type="ECO:0000259" key="5">
    <source>
        <dbReference type="Pfam" id="PF01523"/>
    </source>
</evidence>
<dbReference type="GO" id="GO:0008237">
    <property type="term" value="F:metallopeptidase activity"/>
    <property type="evidence" value="ECO:0007669"/>
    <property type="project" value="UniProtKB-KW"/>
</dbReference>
<comment type="similarity">
    <text evidence="1">Belongs to the peptidase U62 family.</text>
</comment>
<dbReference type="Pfam" id="PF01523">
    <property type="entry name" value="PmbA_TldD_1st"/>
    <property type="match status" value="1"/>
</dbReference>
<gene>
    <name evidence="7" type="ORF">K9W45_00900</name>
</gene>
<evidence type="ECO:0000256" key="4">
    <source>
        <dbReference type="ARBA" id="ARBA00023049"/>
    </source>
</evidence>
<dbReference type="InterPro" id="IPR045569">
    <property type="entry name" value="Metalloprtase-TldD/E_C"/>
</dbReference>
<evidence type="ECO:0000259" key="6">
    <source>
        <dbReference type="Pfam" id="PF19289"/>
    </source>
</evidence>
<keyword evidence="3" id="KW-0378">Hydrolase</keyword>
<dbReference type="GO" id="GO:0005829">
    <property type="term" value="C:cytosol"/>
    <property type="evidence" value="ECO:0007669"/>
    <property type="project" value="TreeGrafter"/>
</dbReference>
<dbReference type="Proteomes" id="UP001201020">
    <property type="component" value="Chromosome"/>
</dbReference>
<name>A0A9Y1BL30_9ARCH</name>
<keyword evidence="2" id="KW-0645">Protease</keyword>
<reference evidence="7" key="1">
    <citation type="journal article" date="2022" name="Nat. Microbiol.">
        <title>Unique mobile elements and scalable gene flow at the prokaryote-eukaryote boundary revealed by circularized Asgard archaea genomes.</title>
        <authorList>
            <person name="Wu F."/>
            <person name="Speth D.R."/>
            <person name="Philosof A."/>
            <person name="Cremiere A."/>
            <person name="Narayanan A."/>
            <person name="Barco R.A."/>
            <person name="Connon S.A."/>
            <person name="Amend J.P."/>
            <person name="Antoshechkin I.A."/>
            <person name="Orphan V.J."/>
        </authorList>
    </citation>
    <scope>NUCLEOTIDE SEQUENCE</scope>
    <source>
        <strain evidence="7">PM71</strain>
    </source>
</reference>
<dbReference type="PIRSF" id="PIRSF004919">
    <property type="entry name" value="TldD"/>
    <property type="match status" value="1"/>
</dbReference>
<organism evidence="7">
    <name type="scientific">Candidatus Heimdallarchaeum aukensis</name>
    <dbReference type="NCBI Taxonomy" id="2876573"/>
    <lineage>
        <taxon>Archaea</taxon>
        <taxon>Promethearchaeati</taxon>
        <taxon>Candidatus Heimdallarchaeota</taxon>
        <taxon>Candidatus Heimdallarchaeia (ex Rinke et al. 2021) (nom. nud.)</taxon>
        <taxon>Candidatus Heimdallarchaeales</taxon>
        <taxon>Candidatus Heimdallarchaeaceae</taxon>
        <taxon>Candidatus Heimdallarchaeum</taxon>
    </lineage>
</organism>